<dbReference type="SUPFAM" id="SSF53756">
    <property type="entry name" value="UDP-Glycosyltransferase/glycogen phosphorylase"/>
    <property type="match status" value="1"/>
</dbReference>
<comment type="catalytic activity">
    <reaction evidence="6">
        <text>glucuronate acceptor + UDP-alpha-D-glucuronate = acceptor beta-D-glucuronoside + UDP + H(+)</text>
        <dbReference type="Rhea" id="RHEA:21032"/>
        <dbReference type="ChEBI" id="CHEBI:15378"/>
        <dbReference type="ChEBI" id="CHEBI:58052"/>
        <dbReference type="ChEBI" id="CHEBI:58223"/>
        <dbReference type="ChEBI" id="CHEBI:132367"/>
        <dbReference type="ChEBI" id="CHEBI:132368"/>
        <dbReference type="EC" id="2.4.1.17"/>
    </reaction>
</comment>
<organism evidence="8 9">
    <name type="scientific">Trichostrongylus colubriformis</name>
    <name type="common">Black scour worm</name>
    <dbReference type="NCBI Taxonomy" id="6319"/>
    <lineage>
        <taxon>Eukaryota</taxon>
        <taxon>Metazoa</taxon>
        <taxon>Ecdysozoa</taxon>
        <taxon>Nematoda</taxon>
        <taxon>Chromadorea</taxon>
        <taxon>Rhabditida</taxon>
        <taxon>Rhabditina</taxon>
        <taxon>Rhabditomorpha</taxon>
        <taxon>Strongyloidea</taxon>
        <taxon>Trichostrongylidae</taxon>
        <taxon>Trichostrongylus</taxon>
    </lineage>
</organism>
<dbReference type="Pfam" id="PF00201">
    <property type="entry name" value="UDPGT"/>
    <property type="match status" value="1"/>
</dbReference>
<evidence type="ECO:0000256" key="5">
    <source>
        <dbReference type="ARBA" id="ARBA00022729"/>
    </source>
</evidence>
<dbReference type="PANTHER" id="PTHR48043">
    <property type="entry name" value="EG:EG0003.4 PROTEIN-RELATED"/>
    <property type="match status" value="1"/>
</dbReference>
<dbReference type="Proteomes" id="UP001331761">
    <property type="component" value="Unassembled WGS sequence"/>
</dbReference>
<name>A0AAN8ITU5_TRICO</name>
<feature type="chain" id="PRO_5042979952" description="glucuronosyltransferase" evidence="7">
    <location>
        <begin position="19"/>
        <end position="270"/>
    </location>
</feature>
<dbReference type="InterPro" id="IPR050271">
    <property type="entry name" value="UDP-glycosyltransferase"/>
</dbReference>
<evidence type="ECO:0000256" key="2">
    <source>
        <dbReference type="ARBA" id="ARBA00012544"/>
    </source>
</evidence>
<keyword evidence="3" id="KW-0328">Glycosyltransferase</keyword>
<proteinExistence type="inferred from homology"/>
<dbReference type="PANTHER" id="PTHR48043:SF145">
    <property type="entry name" value="FI06409P-RELATED"/>
    <property type="match status" value="1"/>
</dbReference>
<evidence type="ECO:0000313" key="8">
    <source>
        <dbReference type="EMBL" id="KAK5983238.1"/>
    </source>
</evidence>
<dbReference type="GO" id="GO:0015020">
    <property type="term" value="F:glucuronosyltransferase activity"/>
    <property type="evidence" value="ECO:0007669"/>
    <property type="project" value="UniProtKB-EC"/>
</dbReference>
<evidence type="ECO:0000256" key="4">
    <source>
        <dbReference type="ARBA" id="ARBA00022679"/>
    </source>
</evidence>
<protein>
    <recommendedName>
        <fullName evidence="2">glucuronosyltransferase</fullName>
        <ecNumber evidence="2">2.4.1.17</ecNumber>
    </recommendedName>
</protein>
<evidence type="ECO:0000256" key="6">
    <source>
        <dbReference type="ARBA" id="ARBA00047475"/>
    </source>
</evidence>
<dbReference type="InterPro" id="IPR002213">
    <property type="entry name" value="UDP_glucos_trans"/>
</dbReference>
<dbReference type="AlphaFoldDB" id="A0AAN8ITU5"/>
<evidence type="ECO:0000256" key="3">
    <source>
        <dbReference type="ARBA" id="ARBA00022676"/>
    </source>
</evidence>
<keyword evidence="5 7" id="KW-0732">Signal</keyword>
<feature type="signal peptide" evidence="7">
    <location>
        <begin position="1"/>
        <end position="18"/>
    </location>
</feature>
<comment type="similarity">
    <text evidence="1">Belongs to the UDP-glycosyltransferase family.</text>
</comment>
<dbReference type="EC" id="2.4.1.17" evidence="2"/>
<dbReference type="EMBL" id="WIXE01004213">
    <property type="protein sequence ID" value="KAK5983238.1"/>
    <property type="molecule type" value="Genomic_DNA"/>
</dbReference>
<feature type="non-terminal residue" evidence="8">
    <location>
        <position position="270"/>
    </location>
</feature>
<keyword evidence="4 8" id="KW-0808">Transferase</keyword>
<gene>
    <name evidence="8" type="ORF">GCK32_014710</name>
</gene>
<evidence type="ECO:0000256" key="7">
    <source>
        <dbReference type="SAM" id="SignalP"/>
    </source>
</evidence>
<keyword evidence="9" id="KW-1185">Reference proteome</keyword>
<comment type="caution">
    <text evidence="8">The sequence shown here is derived from an EMBL/GenBank/DDBJ whole genome shotgun (WGS) entry which is preliminary data.</text>
</comment>
<reference evidence="8 9" key="1">
    <citation type="submission" date="2019-10" db="EMBL/GenBank/DDBJ databases">
        <title>Assembly and Annotation for the nematode Trichostrongylus colubriformis.</title>
        <authorList>
            <person name="Martin J."/>
        </authorList>
    </citation>
    <scope>NUCLEOTIDE SEQUENCE [LARGE SCALE GENOMIC DNA]</scope>
    <source>
        <strain evidence="8">G859</strain>
        <tissue evidence="8">Whole worm</tissue>
    </source>
</reference>
<accession>A0AAN8ITU5</accession>
<evidence type="ECO:0000256" key="1">
    <source>
        <dbReference type="ARBA" id="ARBA00009995"/>
    </source>
</evidence>
<sequence length="270" mass="30918">MKSFAFCNFLLCLCSVSSYKIVFFVLDICNSQVLFNERVAETLAAAGHDVTMVLINPLGEKDENVKIASSVKVYHVKLSISITKKLMDAEQEEHVFQELAGKKLIERLLLQTTMFVDTCKATLEQKQFLRWLENEHFDLAFTHMFDVCTIGLVHNAKIPSWIWLNRSLLLAFCVMDVYFSGSVMDYVAQLTGIPIIPSYVPPMMMEMAGEMKFFERVKSMIGHGLMKLLWRRLVADPETAVFRQMIRPDFPDLLDLAAKCPLVSRILEME</sequence>
<evidence type="ECO:0000313" key="9">
    <source>
        <dbReference type="Proteomes" id="UP001331761"/>
    </source>
</evidence>